<accession>L2F865</accession>
<dbReference type="STRING" id="1230338.MOMA_02465"/>
<dbReference type="Proteomes" id="UP000023795">
    <property type="component" value="Unassembled WGS sequence"/>
</dbReference>
<keyword evidence="1" id="KW-0175">Coiled coil</keyword>
<evidence type="ECO:0000256" key="1">
    <source>
        <dbReference type="SAM" id="Coils"/>
    </source>
</evidence>
<protein>
    <submittedName>
        <fullName evidence="2">Uncharacterized protein</fullName>
    </submittedName>
</protein>
<dbReference type="PATRIC" id="fig|1230338.3.peg.538"/>
<dbReference type="AlphaFoldDB" id="L2F865"/>
<feature type="coiled-coil region" evidence="1">
    <location>
        <begin position="88"/>
        <end position="127"/>
    </location>
</feature>
<sequence length="292" mass="34151">MTDTINPLLSKNPYFNHSGLTSSQANYVCERIKEHLKPIQDQVQNLETHTSSLDGEKLDNFERVDNIQDKLTKIGQMYAISAFLRTAIKEKDERINKINIKINQLHINIINRLHADHQEQLDKLTEKQTVTIDDFLLTLPLNDVVIYKTAEAKAAHIGKFIHNFDNIRQLINKKERIGFKQVGEQVFKIHHTPLYTLDELQALQAFLLAKHRECENTVNRYKAQFHEFENEHKRQYLQQFNRINDEHTALINQLVAQETEELLAVKSQIADFKIIIPNEFKVLIYDLLKETS</sequence>
<reference evidence="2 3" key="1">
    <citation type="journal article" date="2013" name="Genome Announc.">
        <title>Genome Sequence of Moraxella macacae 0408225, a Novel Bacterial Species Isolated from a Cynomolgus Macaque with Epistaxis.</title>
        <authorList>
            <person name="Ladner J.T."/>
            <person name="Whitehouse C.A."/>
            <person name="Koroleva G.I."/>
            <person name="Palacios G.F."/>
        </authorList>
    </citation>
    <scope>NUCLEOTIDE SEQUENCE [LARGE SCALE GENOMIC DNA]</scope>
    <source>
        <strain evidence="2 3">0408225</strain>
    </source>
</reference>
<organism evidence="2 3">
    <name type="scientific">Moraxella macacae 0408225</name>
    <dbReference type="NCBI Taxonomy" id="1230338"/>
    <lineage>
        <taxon>Bacteria</taxon>
        <taxon>Pseudomonadati</taxon>
        <taxon>Pseudomonadota</taxon>
        <taxon>Gammaproteobacteria</taxon>
        <taxon>Moraxellales</taxon>
        <taxon>Moraxellaceae</taxon>
        <taxon>Moraxella</taxon>
    </lineage>
</organism>
<gene>
    <name evidence="2" type="ORF">MOMA_02465</name>
</gene>
<evidence type="ECO:0000313" key="2">
    <source>
        <dbReference type="EMBL" id="ELA09232.1"/>
    </source>
</evidence>
<dbReference type="eggNOG" id="ENOG5033Q1E">
    <property type="taxonomic scope" value="Bacteria"/>
</dbReference>
<evidence type="ECO:0000313" key="3">
    <source>
        <dbReference type="Proteomes" id="UP000023795"/>
    </source>
</evidence>
<keyword evidence="3" id="KW-1185">Reference proteome</keyword>
<proteinExistence type="predicted"/>
<name>L2F865_9GAMM</name>
<dbReference type="RefSeq" id="WP_009767052.1">
    <property type="nucleotide sequence ID" value="NZ_ANIN01000001.1"/>
</dbReference>
<dbReference type="EMBL" id="ANIN01000001">
    <property type="protein sequence ID" value="ELA09232.1"/>
    <property type="molecule type" value="Genomic_DNA"/>
</dbReference>
<comment type="caution">
    <text evidence="2">The sequence shown here is derived from an EMBL/GenBank/DDBJ whole genome shotgun (WGS) entry which is preliminary data.</text>
</comment>